<dbReference type="GO" id="GO:0006835">
    <property type="term" value="P:dicarboxylic acid transport"/>
    <property type="evidence" value="ECO:0007669"/>
    <property type="project" value="TreeGrafter"/>
</dbReference>
<evidence type="ECO:0000256" key="3">
    <source>
        <dbReference type="ARBA" id="ARBA00022475"/>
    </source>
</evidence>
<evidence type="ECO:0000256" key="1">
    <source>
        <dbReference type="ARBA" id="ARBA00004651"/>
    </source>
</evidence>
<gene>
    <name evidence="10" type="ORF">ABT56_01990</name>
</gene>
<feature type="transmembrane region" description="Helical" evidence="9">
    <location>
        <begin position="193"/>
        <end position="213"/>
    </location>
</feature>
<keyword evidence="11" id="KW-1185">Reference proteome</keyword>
<feature type="transmembrane region" description="Helical" evidence="9">
    <location>
        <begin position="91"/>
        <end position="112"/>
    </location>
</feature>
<evidence type="ECO:0000256" key="2">
    <source>
        <dbReference type="ARBA" id="ARBA00022448"/>
    </source>
</evidence>
<dbReference type="PANTHER" id="PTHR42865:SF7">
    <property type="entry name" value="PROTON_GLUTAMATE-ASPARTATE SYMPORTER"/>
    <property type="match status" value="1"/>
</dbReference>
<accession>A0A0J1HBG2</accession>
<dbReference type="FunFam" id="1.10.3860.10:FF:000001">
    <property type="entry name" value="C4-dicarboxylate transport protein"/>
    <property type="match status" value="1"/>
</dbReference>
<feature type="transmembrane region" description="Helical" evidence="9">
    <location>
        <begin position="225"/>
        <end position="245"/>
    </location>
</feature>
<feature type="region of interest" description="Disordered" evidence="8">
    <location>
        <begin position="417"/>
        <end position="436"/>
    </location>
</feature>
<name>A0A0J1HBG2_9GAMM</name>
<comment type="subcellular location">
    <subcellularLocation>
        <location evidence="1">Cell membrane</location>
        <topology evidence="1">Multi-pass membrane protein</topology>
    </subcellularLocation>
</comment>
<keyword evidence="5" id="KW-0769">Symport</keyword>
<dbReference type="PANTHER" id="PTHR42865">
    <property type="entry name" value="PROTON/GLUTAMATE-ASPARTATE SYMPORTER"/>
    <property type="match status" value="1"/>
</dbReference>
<sequence length="436" mass="46009">MQAQQKKMSLTGRVILGMVLGILTGFIIRSLFAESSFVHEYIVNGLFEVGGKIFIASLKMLVVPLVFVSLVCGTSTLKDISTLGRLGGKTLAFYLTTTAIAITLALSMGNLFKPGAGADLSAATTFAAKEAPSLGQVIIDMFPTNPISSMANGNTLQIIVFAILFGIAISAAGKPGERIAAVFADLNDVIMKLVALLMNIAPYGVFFLMAKLFTGLGLDAIFNLLGYFLVLSAALLLHGLVVYGAMFKLFTGLSVKTFFRKMEDAVMFAFSTASSNATIPVTMETATKRLGSNNRIASFTIPLGATINMDGTAIMQGVATAFIAQAFNIDLTMGDYLTVILTATLASIGTAGVPGVGLIMLAMVLNQVGLPVEGIALIMGVDRLLDMIRTAVNITGDSCVTCIVAKSEGELDVNRFNDPHAGEKDEEVHLHPATNH</sequence>
<evidence type="ECO:0000256" key="5">
    <source>
        <dbReference type="ARBA" id="ARBA00022847"/>
    </source>
</evidence>
<protein>
    <submittedName>
        <fullName evidence="10">Sodium:dicarboxylate symporter</fullName>
    </submittedName>
</protein>
<dbReference type="GO" id="GO:0005886">
    <property type="term" value="C:plasma membrane"/>
    <property type="evidence" value="ECO:0007669"/>
    <property type="project" value="UniProtKB-SubCell"/>
</dbReference>
<dbReference type="Proteomes" id="UP000036097">
    <property type="component" value="Unassembled WGS sequence"/>
</dbReference>
<feature type="transmembrane region" description="Helical" evidence="9">
    <location>
        <begin position="53"/>
        <end position="71"/>
    </location>
</feature>
<organism evidence="10 11">
    <name type="scientific">Photobacterium aquae</name>
    <dbReference type="NCBI Taxonomy" id="1195763"/>
    <lineage>
        <taxon>Bacteria</taxon>
        <taxon>Pseudomonadati</taxon>
        <taxon>Pseudomonadota</taxon>
        <taxon>Gammaproteobacteria</taxon>
        <taxon>Vibrionales</taxon>
        <taxon>Vibrionaceae</taxon>
        <taxon>Photobacterium</taxon>
    </lineage>
</organism>
<evidence type="ECO:0000256" key="8">
    <source>
        <dbReference type="SAM" id="MobiDB-lite"/>
    </source>
</evidence>
<dbReference type="OrthoDB" id="9766690at2"/>
<evidence type="ECO:0000256" key="9">
    <source>
        <dbReference type="SAM" id="Phobius"/>
    </source>
</evidence>
<evidence type="ECO:0000256" key="6">
    <source>
        <dbReference type="ARBA" id="ARBA00022989"/>
    </source>
</evidence>
<dbReference type="PATRIC" id="fig|1195763.3.peg.432"/>
<feature type="transmembrane region" description="Helical" evidence="9">
    <location>
        <begin position="12"/>
        <end position="33"/>
    </location>
</feature>
<dbReference type="InterPro" id="IPR036458">
    <property type="entry name" value="Na:dicarbo_symporter_sf"/>
</dbReference>
<dbReference type="Pfam" id="PF00375">
    <property type="entry name" value="SDF"/>
    <property type="match status" value="1"/>
</dbReference>
<dbReference type="GO" id="GO:0015293">
    <property type="term" value="F:symporter activity"/>
    <property type="evidence" value="ECO:0007669"/>
    <property type="project" value="UniProtKB-KW"/>
</dbReference>
<dbReference type="PRINTS" id="PR00173">
    <property type="entry name" value="EDTRNSPORT"/>
</dbReference>
<feature type="transmembrane region" description="Helical" evidence="9">
    <location>
        <begin position="155"/>
        <end position="172"/>
    </location>
</feature>
<dbReference type="EMBL" id="LDOT01000002">
    <property type="protein sequence ID" value="KLV08998.1"/>
    <property type="molecule type" value="Genomic_DNA"/>
</dbReference>
<keyword evidence="2" id="KW-0813">Transport</keyword>
<evidence type="ECO:0000313" key="10">
    <source>
        <dbReference type="EMBL" id="KLV08998.1"/>
    </source>
</evidence>
<evidence type="ECO:0000256" key="7">
    <source>
        <dbReference type="ARBA" id="ARBA00023136"/>
    </source>
</evidence>
<keyword evidence="3" id="KW-1003">Cell membrane</keyword>
<feature type="compositionally biased region" description="Basic and acidic residues" evidence="8">
    <location>
        <begin position="417"/>
        <end position="430"/>
    </location>
</feature>
<dbReference type="STRING" id="1195763.ABT56_01990"/>
<dbReference type="RefSeq" id="WP_047877159.1">
    <property type="nucleotide sequence ID" value="NZ_LDOT01000002.1"/>
</dbReference>
<keyword evidence="4 9" id="KW-0812">Transmembrane</keyword>
<dbReference type="AlphaFoldDB" id="A0A0J1HBG2"/>
<reference evidence="10 11" key="1">
    <citation type="submission" date="2015-05" db="EMBL/GenBank/DDBJ databases">
        <title>Photobacterium galathea sp. nov.</title>
        <authorList>
            <person name="Machado H."/>
            <person name="Gram L."/>
        </authorList>
    </citation>
    <scope>NUCLEOTIDE SEQUENCE [LARGE SCALE GENOMIC DNA]</scope>
    <source>
        <strain evidence="10 11">CGMCC 1.12159</strain>
    </source>
</reference>
<evidence type="ECO:0000256" key="4">
    <source>
        <dbReference type="ARBA" id="ARBA00022692"/>
    </source>
</evidence>
<feature type="transmembrane region" description="Helical" evidence="9">
    <location>
        <begin position="336"/>
        <end position="353"/>
    </location>
</feature>
<dbReference type="SUPFAM" id="SSF118215">
    <property type="entry name" value="Proton glutamate symport protein"/>
    <property type="match status" value="1"/>
</dbReference>
<evidence type="ECO:0000313" key="11">
    <source>
        <dbReference type="Proteomes" id="UP000036097"/>
    </source>
</evidence>
<dbReference type="Gene3D" id="1.10.3860.10">
    <property type="entry name" value="Sodium:dicarboxylate symporter"/>
    <property type="match status" value="1"/>
</dbReference>
<dbReference type="InterPro" id="IPR001991">
    <property type="entry name" value="Na-dicarboxylate_symporter"/>
</dbReference>
<proteinExistence type="predicted"/>
<keyword evidence="6 9" id="KW-1133">Transmembrane helix</keyword>
<feature type="transmembrane region" description="Helical" evidence="9">
    <location>
        <begin position="303"/>
        <end position="324"/>
    </location>
</feature>
<comment type="caution">
    <text evidence="10">The sequence shown here is derived from an EMBL/GenBank/DDBJ whole genome shotgun (WGS) entry which is preliminary data.</text>
</comment>
<keyword evidence="7 9" id="KW-0472">Membrane</keyword>